<dbReference type="PROSITE" id="PS50878">
    <property type="entry name" value="RT_POL"/>
    <property type="match status" value="1"/>
</dbReference>
<dbReference type="PANTHER" id="PTHR19446">
    <property type="entry name" value="REVERSE TRANSCRIPTASES"/>
    <property type="match status" value="1"/>
</dbReference>
<accession>A0A8H5BS34</accession>
<dbReference type="EMBL" id="JAACJJ010000004">
    <property type="protein sequence ID" value="KAF5328335.1"/>
    <property type="molecule type" value="Genomic_DNA"/>
</dbReference>
<dbReference type="Proteomes" id="UP000567179">
    <property type="component" value="Unassembled WGS sequence"/>
</dbReference>
<sequence length="678" mass="75794">MDEDGGGIIVGLDQEKAYNKIAHDYLWRVLERFNFPSQFIHTVKTLYKNANTSAMINGEMSTTYKVTRGVRQGCPLSCWLFDLAIEPLAEMLRKSSLEGFKTRDMVNRIVVTLFADDTTVYLSKRDDIQILLNILKEWCTASGTKFNIAKTEIIPTGPESYRVKVVLTRKLHPGGREIPTSMNIAKEGESKRFLGAWIGNGANQEGVWAPVIEKINATLKRWEKTFPTIKGRKIILQWVVGGMTQYLTNIQGMPLAVEKQLDKICREYAWDNEGRAMVNTQTMANSLADGGKGVINVKQQNDAIVLAQIRDFLAPSNDAEKPWAPFMREILAHYAQSYPKTDPMIRDNPFLQDWNPAITKLPKNIQKMLKTAHTYGVKLEVAEVTADQARNMPVWSHLAMTPEMRKLQNAVYPTLLRQKHKIVTVGDLEETAKSRDAMPDHVETAGCTCEGCKHDRVILGCTMNPAKCTQNAKKLLSSLPDKWHPEKCEAAQKDAPALGLRDGEFPKQMACEDDIRSRFRVFTGGGNTSNTQLQRDQAPEAEHEDTQHINIYAQGAVIWLPSGYTLALGGARTDKETPQNTQTRFEEATHAESTADGAALASALTLIRRVPTEADLTIHFTSPQITKTLTTSLHEEQRTGWIGTQESRLYQAIAAALRRRAGTTIIRQGGDEQTALLT</sequence>
<organism evidence="2 3">
    <name type="scientific">Psilocybe cf. subviscida</name>
    <dbReference type="NCBI Taxonomy" id="2480587"/>
    <lineage>
        <taxon>Eukaryota</taxon>
        <taxon>Fungi</taxon>
        <taxon>Dikarya</taxon>
        <taxon>Basidiomycota</taxon>
        <taxon>Agaricomycotina</taxon>
        <taxon>Agaricomycetes</taxon>
        <taxon>Agaricomycetidae</taxon>
        <taxon>Agaricales</taxon>
        <taxon>Agaricineae</taxon>
        <taxon>Strophariaceae</taxon>
        <taxon>Psilocybe</taxon>
    </lineage>
</organism>
<evidence type="ECO:0000313" key="3">
    <source>
        <dbReference type="Proteomes" id="UP000567179"/>
    </source>
</evidence>
<dbReference type="Pfam" id="PF00078">
    <property type="entry name" value="RVT_1"/>
    <property type="match status" value="1"/>
</dbReference>
<dbReference type="InterPro" id="IPR043502">
    <property type="entry name" value="DNA/RNA_pol_sf"/>
</dbReference>
<protein>
    <recommendedName>
        <fullName evidence="1">Reverse transcriptase domain-containing protein</fullName>
    </recommendedName>
</protein>
<dbReference type="InterPro" id="IPR000477">
    <property type="entry name" value="RT_dom"/>
</dbReference>
<feature type="domain" description="Reverse transcriptase" evidence="1">
    <location>
        <begin position="1"/>
        <end position="198"/>
    </location>
</feature>
<comment type="caution">
    <text evidence="2">The sequence shown here is derived from an EMBL/GenBank/DDBJ whole genome shotgun (WGS) entry which is preliminary data.</text>
</comment>
<keyword evidence="3" id="KW-1185">Reference proteome</keyword>
<gene>
    <name evidence="2" type="ORF">D9619_013331</name>
</gene>
<reference evidence="2 3" key="1">
    <citation type="journal article" date="2020" name="ISME J.">
        <title>Uncovering the hidden diversity of litter-decomposition mechanisms in mushroom-forming fungi.</title>
        <authorList>
            <person name="Floudas D."/>
            <person name="Bentzer J."/>
            <person name="Ahren D."/>
            <person name="Johansson T."/>
            <person name="Persson P."/>
            <person name="Tunlid A."/>
        </authorList>
    </citation>
    <scope>NUCLEOTIDE SEQUENCE [LARGE SCALE GENOMIC DNA]</scope>
    <source>
        <strain evidence="2 3">CBS 101986</strain>
    </source>
</reference>
<name>A0A8H5BS34_9AGAR</name>
<dbReference type="AlphaFoldDB" id="A0A8H5BS34"/>
<proteinExistence type="predicted"/>
<dbReference type="SUPFAM" id="SSF56672">
    <property type="entry name" value="DNA/RNA polymerases"/>
    <property type="match status" value="1"/>
</dbReference>
<dbReference type="OrthoDB" id="2205812at2759"/>
<evidence type="ECO:0000313" key="2">
    <source>
        <dbReference type="EMBL" id="KAF5328335.1"/>
    </source>
</evidence>
<evidence type="ECO:0000259" key="1">
    <source>
        <dbReference type="PROSITE" id="PS50878"/>
    </source>
</evidence>